<sequence>MNLNNDSNDCFLDFDELLVTEEVVTANDTDCFDSFKVQLNNEKKDFKVLIQADLTNESFPYSISISKNLVESFLISGTICVIAL</sequence>
<keyword evidence="2" id="KW-1185">Reference proteome</keyword>
<reference evidence="1" key="1">
    <citation type="journal article" date="2021" name="Open Biol.">
        <title>Shared evolutionary footprints suggest mitochondrial oxidative damage underlies multiple complex I losses in fungi.</title>
        <authorList>
            <person name="Schikora-Tamarit M.A."/>
            <person name="Marcet-Houben M."/>
            <person name="Nosek J."/>
            <person name="Gabaldon T."/>
        </authorList>
    </citation>
    <scope>NUCLEOTIDE SEQUENCE</scope>
    <source>
        <strain evidence="1">CBS6341</strain>
    </source>
</reference>
<name>A0A9P8PKW3_9ASCO</name>
<protein>
    <submittedName>
        <fullName evidence="1">Uncharacterized protein</fullName>
    </submittedName>
</protein>
<gene>
    <name evidence="1" type="ORF">WICMUC_003728</name>
</gene>
<accession>A0A9P8PKW3</accession>
<proteinExistence type="predicted"/>
<dbReference type="AlphaFoldDB" id="A0A9P8PKW3"/>
<evidence type="ECO:0000313" key="2">
    <source>
        <dbReference type="Proteomes" id="UP000769528"/>
    </source>
</evidence>
<dbReference type="EMBL" id="JAEUBF010001028">
    <property type="protein sequence ID" value="KAH3673269.1"/>
    <property type="molecule type" value="Genomic_DNA"/>
</dbReference>
<evidence type="ECO:0000313" key="1">
    <source>
        <dbReference type="EMBL" id="KAH3673269.1"/>
    </source>
</evidence>
<comment type="caution">
    <text evidence="1">The sequence shown here is derived from an EMBL/GenBank/DDBJ whole genome shotgun (WGS) entry which is preliminary data.</text>
</comment>
<dbReference type="Proteomes" id="UP000769528">
    <property type="component" value="Unassembled WGS sequence"/>
</dbReference>
<organism evidence="1 2">
    <name type="scientific">Wickerhamomyces mucosus</name>
    <dbReference type="NCBI Taxonomy" id="1378264"/>
    <lineage>
        <taxon>Eukaryota</taxon>
        <taxon>Fungi</taxon>
        <taxon>Dikarya</taxon>
        <taxon>Ascomycota</taxon>
        <taxon>Saccharomycotina</taxon>
        <taxon>Saccharomycetes</taxon>
        <taxon>Phaffomycetales</taxon>
        <taxon>Wickerhamomycetaceae</taxon>
        <taxon>Wickerhamomyces</taxon>
    </lineage>
</organism>
<reference evidence="1" key="2">
    <citation type="submission" date="2021-01" db="EMBL/GenBank/DDBJ databases">
        <authorList>
            <person name="Schikora-Tamarit M.A."/>
        </authorList>
    </citation>
    <scope>NUCLEOTIDE SEQUENCE</scope>
    <source>
        <strain evidence="1">CBS6341</strain>
    </source>
</reference>